<evidence type="ECO:0000313" key="1">
    <source>
        <dbReference type="EMBL" id="QDU33090.1"/>
    </source>
</evidence>
<gene>
    <name evidence="1" type="ORF">KS4_11320</name>
</gene>
<dbReference type="AlphaFoldDB" id="A0A517YS89"/>
<organism evidence="1 2">
    <name type="scientific">Poriferisphaera corsica</name>
    <dbReference type="NCBI Taxonomy" id="2528020"/>
    <lineage>
        <taxon>Bacteria</taxon>
        <taxon>Pseudomonadati</taxon>
        <taxon>Planctomycetota</taxon>
        <taxon>Phycisphaerae</taxon>
        <taxon>Phycisphaerales</taxon>
        <taxon>Phycisphaeraceae</taxon>
        <taxon>Poriferisphaera</taxon>
    </lineage>
</organism>
<dbReference type="EMBL" id="CP036425">
    <property type="protein sequence ID" value="QDU33090.1"/>
    <property type="molecule type" value="Genomic_DNA"/>
</dbReference>
<dbReference type="Proteomes" id="UP000317369">
    <property type="component" value="Chromosome"/>
</dbReference>
<evidence type="ECO:0000313" key="2">
    <source>
        <dbReference type="Proteomes" id="UP000317369"/>
    </source>
</evidence>
<sequence>MAGRRMCKAAVKNGELESVWAMSDSEGEAYWRGGGGGYRRVVVDGIR</sequence>
<keyword evidence="2" id="KW-1185">Reference proteome</keyword>
<proteinExistence type="predicted"/>
<reference evidence="1 2" key="1">
    <citation type="submission" date="2019-02" db="EMBL/GenBank/DDBJ databases">
        <title>Deep-cultivation of Planctomycetes and their phenomic and genomic characterization uncovers novel biology.</title>
        <authorList>
            <person name="Wiegand S."/>
            <person name="Jogler M."/>
            <person name="Boedeker C."/>
            <person name="Pinto D."/>
            <person name="Vollmers J."/>
            <person name="Rivas-Marin E."/>
            <person name="Kohn T."/>
            <person name="Peeters S.H."/>
            <person name="Heuer A."/>
            <person name="Rast P."/>
            <person name="Oberbeckmann S."/>
            <person name="Bunk B."/>
            <person name="Jeske O."/>
            <person name="Meyerdierks A."/>
            <person name="Storesund J.E."/>
            <person name="Kallscheuer N."/>
            <person name="Luecker S."/>
            <person name="Lage O.M."/>
            <person name="Pohl T."/>
            <person name="Merkel B.J."/>
            <person name="Hornburger P."/>
            <person name="Mueller R.-W."/>
            <person name="Bruemmer F."/>
            <person name="Labrenz M."/>
            <person name="Spormann A.M."/>
            <person name="Op den Camp H."/>
            <person name="Overmann J."/>
            <person name="Amann R."/>
            <person name="Jetten M.S.M."/>
            <person name="Mascher T."/>
            <person name="Medema M.H."/>
            <person name="Devos D.P."/>
            <person name="Kaster A.-K."/>
            <person name="Ovreas L."/>
            <person name="Rohde M."/>
            <person name="Galperin M.Y."/>
            <person name="Jogler C."/>
        </authorList>
    </citation>
    <scope>NUCLEOTIDE SEQUENCE [LARGE SCALE GENOMIC DNA]</scope>
    <source>
        <strain evidence="1 2">KS4</strain>
    </source>
</reference>
<dbReference type="KEGG" id="pcor:KS4_11320"/>
<name>A0A517YS89_9BACT</name>
<protein>
    <submittedName>
        <fullName evidence="1">Uncharacterized protein</fullName>
    </submittedName>
</protein>
<accession>A0A517YS89</accession>